<accession>A0AAE3FSX4</accession>
<comment type="caution">
    <text evidence="2">The sequence shown here is derived from an EMBL/GenBank/DDBJ whole genome shotgun (WGS) entry which is preliminary data.</text>
</comment>
<gene>
    <name evidence="2" type="ORF">AArcSt11_11815</name>
</gene>
<dbReference type="InterPro" id="IPR055690">
    <property type="entry name" value="DUF7266"/>
</dbReference>
<feature type="transmembrane region" description="Helical" evidence="1">
    <location>
        <begin position="21"/>
        <end position="42"/>
    </location>
</feature>
<proteinExistence type="predicted"/>
<evidence type="ECO:0000256" key="1">
    <source>
        <dbReference type="SAM" id="Phobius"/>
    </source>
</evidence>
<dbReference type="Proteomes" id="UP001202674">
    <property type="component" value="Unassembled WGS sequence"/>
</dbReference>
<name>A0AAE3FSX4_9EURY</name>
<sequence length="165" mass="18037">MSRKQSFPADRRAVSVTITHVLTIGITTILISGLLIGTGTLLDSQKDRATYDEKSTIGDRLAGEITAVDQAAQQESDGEITVRTEHPRRLSGGQYFVTLIDDCKVWEGSGTNPDRYCLELESGQTDSVEVPLVIESDVDTGSPVQGGEIWIHHDGDNLELRNDRP</sequence>
<dbReference type="Pfam" id="PF23928">
    <property type="entry name" value="DUF7266"/>
    <property type="match status" value="1"/>
</dbReference>
<dbReference type="EMBL" id="JAKRVY010000006">
    <property type="protein sequence ID" value="MCL9814338.1"/>
    <property type="molecule type" value="Genomic_DNA"/>
</dbReference>
<protein>
    <submittedName>
        <fullName evidence="2">Uncharacterized protein</fullName>
    </submittedName>
</protein>
<keyword evidence="1" id="KW-0472">Membrane</keyword>
<evidence type="ECO:0000313" key="2">
    <source>
        <dbReference type="EMBL" id="MCL9814338.1"/>
    </source>
</evidence>
<evidence type="ECO:0000313" key="3">
    <source>
        <dbReference type="Proteomes" id="UP001202674"/>
    </source>
</evidence>
<dbReference type="RefSeq" id="WP_250597286.1">
    <property type="nucleotide sequence ID" value="NZ_JAKRVY010000006.1"/>
</dbReference>
<keyword evidence="3" id="KW-1185">Reference proteome</keyword>
<reference evidence="2 3" key="1">
    <citation type="journal article" date="2022" name="Syst. Appl. Microbiol.">
        <title>Natronocalculus amylovorans gen. nov., sp. nov., and Natranaeroarchaeum aerophilus sp. nov., dominant culturable amylolytic natronoarchaea from hypersaline soda lakes in southwestern Siberia.</title>
        <authorList>
            <person name="Sorokin D.Y."/>
            <person name="Elcheninov A.G."/>
            <person name="Khizhniak T.V."/>
            <person name="Koenen M."/>
            <person name="Bale N.J."/>
            <person name="Damste J.S.S."/>
            <person name="Kublanov I.V."/>
        </authorList>
    </citation>
    <scope>NUCLEOTIDE SEQUENCE [LARGE SCALE GENOMIC DNA]</scope>
    <source>
        <strain evidence="2 3">AArc-St1-1</strain>
    </source>
</reference>
<dbReference type="AlphaFoldDB" id="A0AAE3FSX4"/>
<organism evidence="2 3">
    <name type="scientific">Natranaeroarchaeum aerophilus</name>
    <dbReference type="NCBI Taxonomy" id="2917711"/>
    <lineage>
        <taxon>Archaea</taxon>
        <taxon>Methanobacteriati</taxon>
        <taxon>Methanobacteriota</taxon>
        <taxon>Stenosarchaea group</taxon>
        <taxon>Halobacteria</taxon>
        <taxon>Halobacteriales</taxon>
        <taxon>Natronoarchaeaceae</taxon>
        <taxon>Natranaeroarchaeum</taxon>
    </lineage>
</organism>
<keyword evidence="1" id="KW-0812">Transmembrane</keyword>
<keyword evidence="1" id="KW-1133">Transmembrane helix</keyword>